<keyword evidence="9" id="KW-0472">Membrane</keyword>
<evidence type="ECO:0000256" key="1">
    <source>
        <dbReference type="ARBA" id="ARBA00004141"/>
    </source>
</evidence>
<dbReference type="PANTHER" id="PTHR11690:SF288">
    <property type="entry name" value="AMILORIDE-SENSITIVE NA+ CHANNEL-RELATED"/>
    <property type="match status" value="1"/>
</dbReference>
<evidence type="ECO:0000256" key="7">
    <source>
        <dbReference type="ARBA" id="ARBA00023053"/>
    </source>
</evidence>
<evidence type="ECO:0000256" key="2">
    <source>
        <dbReference type="ARBA" id="ARBA00007193"/>
    </source>
</evidence>
<keyword evidence="6" id="KW-1133">Transmembrane helix</keyword>
<reference evidence="13" key="2">
    <citation type="submission" date="2020-12" db="EMBL/GenBank/DDBJ databases">
        <authorList>
            <person name="Kanost M."/>
        </authorList>
    </citation>
    <scope>NUCLEOTIDE SEQUENCE</scope>
</reference>
<evidence type="ECO:0000256" key="4">
    <source>
        <dbReference type="ARBA" id="ARBA00022461"/>
    </source>
</evidence>
<dbReference type="EMBL" id="JH669066">
    <property type="protein sequence ID" value="KAG6463949.1"/>
    <property type="molecule type" value="Genomic_DNA"/>
</dbReference>
<dbReference type="GO" id="GO:0005886">
    <property type="term" value="C:plasma membrane"/>
    <property type="evidence" value="ECO:0007669"/>
    <property type="project" value="TreeGrafter"/>
</dbReference>
<sequence length="166" mass="19312">VYVQHPADVPQSSLYYYAMLPDQTSSFALKYNMVATSDEVKEYTPEKRHCYFPGERYLRYFKIYTENNCRLECLSNYTYNMCGCVGFYMPSNTSNRICTIQSKRCMNSVIEKIAEKETAGISSRLCNCLPACNTVEYDAEVLKTKFDIKHYLLNNKIEASTSHWEK</sequence>
<evidence type="ECO:0000256" key="5">
    <source>
        <dbReference type="ARBA" id="ARBA00022692"/>
    </source>
</evidence>
<evidence type="ECO:0000256" key="10">
    <source>
        <dbReference type="ARBA" id="ARBA00023201"/>
    </source>
</evidence>
<keyword evidence="5 12" id="KW-0812">Transmembrane</keyword>
<keyword evidence="4 12" id="KW-0894">Sodium channel</keyword>
<evidence type="ECO:0000256" key="12">
    <source>
        <dbReference type="RuleBase" id="RU000679"/>
    </source>
</evidence>
<evidence type="ECO:0000256" key="11">
    <source>
        <dbReference type="ARBA" id="ARBA00023303"/>
    </source>
</evidence>
<keyword evidence="11 12" id="KW-0407">Ion channel</keyword>
<evidence type="ECO:0000313" key="13">
    <source>
        <dbReference type="EMBL" id="KAG6463949.1"/>
    </source>
</evidence>
<dbReference type="Pfam" id="PF00858">
    <property type="entry name" value="ASC"/>
    <property type="match status" value="1"/>
</dbReference>
<dbReference type="Proteomes" id="UP000791440">
    <property type="component" value="Unassembled WGS sequence"/>
</dbReference>
<reference evidence="13" key="1">
    <citation type="journal article" date="2016" name="Insect Biochem. Mol. Biol.">
        <title>Multifaceted biological insights from a draft genome sequence of the tobacco hornworm moth, Manduca sexta.</title>
        <authorList>
            <person name="Kanost M.R."/>
            <person name="Arrese E.L."/>
            <person name="Cao X."/>
            <person name="Chen Y.R."/>
            <person name="Chellapilla S."/>
            <person name="Goldsmith M.R."/>
            <person name="Grosse-Wilde E."/>
            <person name="Heckel D.G."/>
            <person name="Herndon N."/>
            <person name="Jiang H."/>
            <person name="Papanicolaou A."/>
            <person name="Qu J."/>
            <person name="Soulages J.L."/>
            <person name="Vogel H."/>
            <person name="Walters J."/>
            <person name="Waterhouse R.M."/>
            <person name="Ahn S.J."/>
            <person name="Almeida F.C."/>
            <person name="An C."/>
            <person name="Aqrawi P."/>
            <person name="Bretschneider A."/>
            <person name="Bryant W.B."/>
            <person name="Bucks S."/>
            <person name="Chao H."/>
            <person name="Chevignon G."/>
            <person name="Christen J.M."/>
            <person name="Clarke D.F."/>
            <person name="Dittmer N.T."/>
            <person name="Ferguson L.C.F."/>
            <person name="Garavelou S."/>
            <person name="Gordon K.H.J."/>
            <person name="Gunaratna R.T."/>
            <person name="Han Y."/>
            <person name="Hauser F."/>
            <person name="He Y."/>
            <person name="Heidel-Fischer H."/>
            <person name="Hirsh A."/>
            <person name="Hu Y."/>
            <person name="Jiang H."/>
            <person name="Kalra D."/>
            <person name="Klinner C."/>
            <person name="Konig C."/>
            <person name="Kovar C."/>
            <person name="Kroll A.R."/>
            <person name="Kuwar S.S."/>
            <person name="Lee S.L."/>
            <person name="Lehman R."/>
            <person name="Li K."/>
            <person name="Li Z."/>
            <person name="Liang H."/>
            <person name="Lovelace S."/>
            <person name="Lu Z."/>
            <person name="Mansfield J.H."/>
            <person name="McCulloch K.J."/>
            <person name="Mathew T."/>
            <person name="Morton B."/>
            <person name="Muzny D.M."/>
            <person name="Neunemann D."/>
            <person name="Ongeri F."/>
            <person name="Pauchet Y."/>
            <person name="Pu L.L."/>
            <person name="Pyrousis I."/>
            <person name="Rao X.J."/>
            <person name="Redding A."/>
            <person name="Roesel C."/>
            <person name="Sanchez-Gracia A."/>
            <person name="Schaack S."/>
            <person name="Shukla A."/>
            <person name="Tetreau G."/>
            <person name="Wang Y."/>
            <person name="Xiong G.H."/>
            <person name="Traut W."/>
            <person name="Walsh T.K."/>
            <person name="Worley K.C."/>
            <person name="Wu D."/>
            <person name="Wu W."/>
            <person name="Wu Y.Q."/>
            <person name="Zhang X."/>
            <person name="Zou Z."/>
            <person name="Zucker H."/>
            <person name="Briscoe A.D."/>
            <person name="Burmester T."/>
            <person name="Clem R.J."/>
            <person name="Feyereisen R."/>
            <person name="Grimmelikhuijzen C.J.P."/>
            <person name="Hamodrakas S.J."/>
            <person name="Hansson B.S."/>
            <person name="Huguet E."/>
            <person name="Jermiin L.S."/>
            <person name="Lan Q."/>
            <person name="Lehman H.K."/>
            <person name="Lorenzen M."/>
            <person name="Merzendorfer H."/>
            <person name="Michalopoulos I."/>
            <person name="Morton D.B."/>
            <person name="Muthukrishnan S."/>
            <person name="Oakeshott J.G."/>
            <person name="Palmer W."/>
            <person name="Park Y."/>
            <person name="Passarelli A.L."/>
            <person name="Rozas J."/>
            <person name="Schwartz L.M."/>
            <person name="Smith W."/>
            <person name="Southgate A."/>
            <person name="Vilcinskas A."/>
            <person name="Vogt R."/>
            <person name="Wang P."/>
            <person name="Werren J."/>
            <person name="Yu X.Q."/>
            <person name="Zhou J.J."/>
            <person name="Brown S.J."/>
            <person name="Scherer S.E."/>
            <person name="Richards S."/>
            <person name="Blissard G.W."/>
        </authorList>
    </citation>
    <scope>NUCLEOTIDE SEQUENCE</scope>
</reference>
<evidence type="ECO:0000256" key="8">
    <source>
        <dbReference type="ARBA" id="ARBA00023065"/>
    </source>
</evidence>
<evidence type="ECO:0000256" key="9">
    <source>
        <dbReference type="ARBA" id="ARBA00023136"/>
    </source>
</evidence>
<feature type="non-terminal residue" evidence="13">
    <location>
        <position position="1"/>
    </location>
</feature>
<comment type="subcellular location">
    <subcellularLocation>
        <location evidence="1">Membrane</location>
        <topology evidence="1">Multi-pass membrane protein</topology>
    </subcellularLocation>
</comment>
<keyword evidence="8 12" id="KW-0406">Ion transport</keyword>
<proteinExistence type="inferred from homology"/>
<comment type="caution">
    <text evidence="13">The sequence shown here is derived from an EMBL/GenBank/DDBJ whole genome shotgun (WGS) entry which is preliminary data.</text>
</comment>
<gene>
    <name evidence="13" type="ORF">O3G_MSEX014176</name>
</gene>
<dbReference type="InterPro" id="IPR001873">
    <property type="entry name" value="ENaC"/>
</dbReference>
<comment type="similarity">
    <text evidence="2 12">Belongs to the amiloride-sensitive sodium channel (TC 1.A.6) family.</text>
</comment>
<dbReference type="PANTHER" id="PTHR11690">
    <property type="entry name" value="AMILORIDE-SENSITIVE SODIUM CHANNEL-RELATED"/>
    <property type="match status" value="1"/>
</dbReference>
<evidence type="ECO:0000256" key="3">
    <source>
        <dbReference type="ARBA" id="ARBA00022448"/>
    </source>
</evidence>
<evidence type="ECO:0000256" key="6">
    <source>
        <dbReference type="ARBA" id="ARBA00022989"/>
    </source>
</evidence>
<keyword evidence="3 12" id="KW-0813">Transport</keyword>
<protein>
    <submittedName>
        <fullName evidence="13">Uncharacterized protein</fullName>
    </submittedName>
</protein>
<organism evidence="13 14">
    <name type="scientific">Manduca sexta</name>
    <name type="common">Tobacco hawkmoth</name>
    <name type="synonym">Tobacco hornworm</name>
    <dbReference type="NCBI Taxonomy" id="7130"/>
    <lineage>
        <taxon>Eukaryota</taxon>
        <taxon>Metazoa</taxon>
        <taxon>Ecdysozoa</taxon>
        <taxon>Arthropoda</taxon>
        <taxon>Hexapoda</taxon>
        <taxon>Insecta</taxon>
        <taxon>Pterygota</taxon>
        <taxon>Neoptera</taxon>
        <taxon>Endopterygota</taxon>
        <taxon>Lepidoptera</taxon>
        <taxon>Glossata</taxon>
        <taxon>Ditrysia</taxon>
        <taxon>Bombycoidea</taxon>
        <taxon>Sphingidae</taxon>
        <taxon>Sphinginae</taxon>
        <taxon>Sphingini</taxon>
        <taxon>Manduca</taxon>
    </lineage>
</organism>
<name>A0A921ZUE9_MANSE</name>
<dbReference type="GO" id="GO:0015280">
    <property type="term" value="F:ligand-gated sodium channel activity"/>
    <property type="evidence" value="ECO:0007669"/>
    <property type="project" value="TreeGrafter"/>
</dbReference>
<keyword evidence="10 12" id="KW-0739">Sodium transport</keyword>
<evidence type="ECO:0000313" key="14">
    <source>
        <dbReference type="Proteomes" id="UP000791440"/>
    </source>
</evidence>
<keyword evidence="14" id="KW-1185">Reference proteome</keyword>
<accession>A0A921ZUE9</accession>
<dbReference type="AlphaFoldDB" id="A0A921ZUE9"/>
<keyword evidence="7" id="KW-0915">Sodium</keyword>